<dbReference type="AlphaFoldDB" id="A0A7S2EBP2"/>
<dbReference type="NCBIfam" id="TIGR00756">
    <property type="entry name" value="PPR"/>
    <property type="match status" value="1"/>
</dbReference>
<evidence type="ECO:0000256" key="3">
    <source>
        <dbReference type="SAM" id="SignalP"/>
    </source>
</evidence>
<dbReference type="InterPro" id="IPR002885">
    <property type="entry name" value="PPR_rpt"/>
</dbReference>
<name>A0A7S2EBP2_9STRA</name>
<reference evidence="4" key="1">
    <citation type="submission" date="2021-01" db="EMBL/GenBank/DDBJ databases">
        <authorList>
            <person name="Corre E."/>
            <person name="Pelletier E."/>
            <person name="Niang G."/>
            <person name="Scheremetjew M."/>
            <person name="Finn R."/>
            <person name="Kale V."/>
            <person name="Holt S."/>
            <person name="Cochrane G."/>
            <person name="Meng A."/>
            <person name="Brown T."/>
            <person name="Cohen L."/>
        </authorList>
    </citation>
    <scope>NUCLEOTIDE SEQUENCE</scope>
    <source>
        <strain evidence="4">Pop2</strain>
    </source>
</reference>
<organism evidence="4">
    <name type="scientific">Ditylum brightwellii</name>
    <dbReference type="NCBI Taxonomy" id="49249"/>
    <lineage>
        <taxon>Eukaryota</taxon>
        <taxon>Sar</taxon>
        <taxon>Stramenopiles</taxon>
        <taxon>Ochrophyta</taxon>
        <taxon>Bacillariophyta</taxon>
        <taxon>Mediophyceae</taxon>
        <taxon>Lithodesmiophycidae</taxon>
        <taxon>Lithodesmiales</taxon>
        <taxon>Lithodesmiaceae</taxon>
        <taxon>Ditylum</taxon>
    </lineage>
</organism>
<accession>A0A7S2EBP2</accession>
<evidence type="ECO:0000256" key="1">
    <source>
        <dbReference type="ARBA" id="ARBA00022737"/>
    </source>
</evidence>
<dbReference type="EMBL" id="HBGN01014159">
    <property type="protein sequence ID" value="CAD9326268.1"/>
    <property type="molecule type" value="Transcribed_RNA"/>
</dbReference>
<gene>
    <name evidence="4" type="ORF">DBRI1063_LOCUS9050</name>
</gene>
<evidence type="ECO:0008006" key="5">
    <source>
        <dbReference type="Google" id="ProtNLM"/>
    </source>
</evidence>
<dbReference type="Gene3D" id="1.25.40.10">
    <property type="entry name" value="Tetratricopeptide repeat domain"/>
    <property type="match status" value="4"/>
</dbReference>
<evidence type="ECO:0000256" key="2">
    <source>
        <dbReference type="PROSITE-ProRule" id="PRU00708"/>
    </source>
</evidence>
<evidence type="ECO:0000313" key="4">
    <source>
        <dbReference type="EMBL" id="CAD9326268.1"/>
    </source>
</evidence>
<sequence length="957" mass="104832">MLITRWALAVFLTTVVAEVRSASSAFVSGPTSTRQSLALSSPTYARQLPSSNNIASKFFMTVAEAPEITSDEVNAAPLFLDEFDFDIYSNDSANGEGVNVRKITSIFLDEAAYPPGSLSVEVLDDVQPVMNAWAKTGSDMGAQTAEKILRRMELESGAGNEFAIVNNMLYTVVIDAWGRSGNPDTTKIVLSFLSEMEKKMDKNPAIKPNSVTYNAIINAFRNDASRAEAMLQKMEDMYAAGEPDIRPNTITFNAVISAYARAGDARAAEDLLGQMLARSASNPGDAVRPDIISYNAVIDAWSKSGEQGAAERAESILDGMQELYEAGETHLEPDMFSYTSVVNAWAKEPSRGGRGKNGMSSAARASAVLKRMGERGIEPDTFLYNSMLDALAKSNNADSAQLASDMLKKMEMMECANAVSYNTVINAMAKSGGRDGVGRAEAILSRMEKAYEDSGKDESLQPDVFSYSGVIDAIARSGEKGAAKRAEAMLERMVQSEDDNDNGSGVRPNIVTWNAVLGCWAKSGEKDAGERAEALLDQMEDIYNKGEDASIRPNAISYTTVMNAYAQVGGTDAAMNAERIFQRMEKANCKPNVHSFNTVINAWVQTGEAGSASRAEDVLRKMEDQAKASDDGVKPNVVSYTTVMNGWVKSGEANSAVQAENVFNRMIEMYKTGNKDAMPNAFSFSVLIDAYIKSGEKGSVQRAENILNKMDNLYRKGNLEAKPNNIHLTTVMDAWSRSGDPLCGQKAEELLERGQQLYEQDGDIDIKPNAKSYNAVINAWAKGKQFGKAQRAREVLRRMVKRYNDGDKDVKPNVSTYTSVLNSCAYTLGDLAEKREALQIASSTYKELIASGFGRPNHITYSTFLRVCSNLIPSGDSRASSMGTVFRKCCEDGQVNDLIIRQLQRSLTPDQIRGLVKCDIKNVDTLKPTDLPSSWTCNVQEVKRKYYNNNNVRRQRR</sequence>
<dbReference type="PANTHER" id="PTHR47942:SF63">
    <property type="entry name" value="PENTATRICOPEPTIDE REPEAT-CONTAINING PROTEIN"/>
    <property type="match status" value="1"/>
</dbReference>
<keyword evidence="3" id="KW-0732">Signal</keyword>
<protein>
    <recommendedName>
        <fullName evidence="5">Pentacotripeptide-repeat region of PRORP domain-containing protein</fullName>
    </recommendedName>
</protein>
<feature type="repeat" description="PPR" evidence="2">
    <location>
        <begin position="248"/>
        <end position="282"/>
    </location>
</feature>
<dbReference type="InterPro" id="IPR011990">
    <property type="entry name" value="TPR-like_helical_dom_sf"/>
</dbReference>
<keyword evidence="1" id="KW-0677">Repeat</keyword>
<proteinExistence type="predicted"/>
<feature type="signal peptide" evidence="3">
    <location>
        <begin position="1"/>
        <end position="17"/>
    </location>
</feature>
<feature type="repeat" description="PPR" evidence="2">
    <location>
        <begin position="554"/>
        <end position="591"/>
    </location>
</feature>
<feature type="chain" id="PRO_5030952039" description="Pentacotripeptide-repeat region of PRORP domain-containing protein" evidence="3">
    <location>
        <begin position="18"/>
        <end position="957"/>
    </location>
</feature>
<dbReference type="PANTHER" id="PTHR47942">
    <property type="entry name" value="TETRATRICOPEPTIDE REPEAT (TPR)-LIKE SUPERFAMILY PROTEIN-RELATED"/>
    <property type="match status" value="1"/>
</dbReference>
<dbReference type="InterPro" id="IPR051222">
    <property type="entry name" value="PPR/CCM1_RNA-binding"/>
</dbReference>
<dbReference type="Pfam" id="PF13812">
    <property type="entry name" value="PPR_3"/>
    <property type="match status" value="7"/>
</dbReference>
<dbReference type="PROSITE" id="PS51375">
    <property type="entry name" value="PPR"/>
    <property type="match status" value="2"/>
</dbReference>